<dbReference type="GO" id="GO:0046428">
    <property type="term" value="F:1,4-dihydroxy-2-naphthoate polyprenyltransferase activity"/>
    <property type="evidence" value="ECO:0007669"/>
    <property type="project" value="UniProtKB-UniRule"/>
</dbReference>
<comment type="similarity">
    <text evidence="8">Belongs to the MenA family. Type 1 subfamily.</text>
</comment>
<dbReference type="GO" id="GO:0042371">
    <property type="term" value="P:vitamin K biosynthetic process"/>
    <property type="evidence" value="ECO:0007669"/>
    <property type="project" value="TreeGrafter"/>
</dbReference>
<comment type="pathway">
    <text evidence="8">Quinol/quinone metabolism; menaquinone biosynthesis; menaquinol from 1,4-dihydroxy-2-naphthoate: step 1/2.</text>
</comment>
<dbReference type="InterPro" id="IPR044878">
    <property type="entry name" value="UbiA_sf"/>
</dbReference>
<feature type="transmembrane region" description="Helical" evidence="8">
    <location>
        <begin position="152"/>
        <end position="170"/>
    </location>
</feature>
<proteinExistence type="inferred from homology"/>
<evidence type="ECO:0000256" key="3">
    <source>
        <dbReference type="ARBA" id="ARBA00022475"/>
    </source>
</evidence>
<evidence type="ECO:0000256" key="2">
    <source>
        <dbReference type="ARBA" id="ARBA00022428"/>
    </source>
</evidence>
<dbReference type="Pfam" id="PF01040">
    <property type="entry name" value="UbiA"/>
    <property type="match status" value="1"/>
</dbReference>
<evidence type="ECO:0000256" key="8">
    <source>
        <dbReference type="HAMAP-Rule" id="MF_01937"/>
    </source>
</evidence>
<dbReference type="NCBIfam" id="TIGR00751">
    <property type="entry name" value="menA"/>
    <property type="match status" value="1"/>
</dbReference>
<dbReference type="Proteomes" id="UP000034913">
    <property type="component" value="Unassembled WGS sequence"/>
</dbReference>
<dbReference type="PANTHER" id="PTHR13929:SF0">
    <property type="entry name" value="UBIA PRENYLTRANSFERASE DOMAIN-CONTAINING PROTEIN 1"/>
    <property type="match status" value="1"/>
</dbReference>
<keyword evidence="2 8" id="KW-0474">Menaquinone biosynthesis</keyword>
<feature type="transmembrane region" description="Helical" evidence="8">
    <location>
        <begin position="40"/>
        <end position="59"/>
    </location>
</feature>
<accession>A0A0G1X5F1</accession>
<dbReference type="EC" id="2.5.1.74" evidence="8 9"/>
<evidence type="ECO:0000313" key="11">
    <source>
        <dbReference type="Proteomes" id="UP000034913"/>
    </source>
</evidence>
<dbReference type="AlphaFoldDB" id="A0A0G1X5F1"/>
<dbReference type="PIRSF" id="PIRSF005355">
    <property type="entry name" value="UBIAD1"/>
    <property type="match status" value="1"/>
</dbReference>
<dbReference type="InterPro" id="IPR004657">
    <property type="entry name" value="MenA"/>
</dbReference>
<keyword evidence="7 8" id="KW-0472">Membrane</keyword>
<reference evidence="10 11" key="1">
    <citation type="journal article" date="2015" name="Nature">
        <title>rRNA introns, odd ribosomes, and small enigmatic genomes across a large radiation of phyla.</title>
        <authorList>
            <person name="Brown C.T."/>
            <person name="Hug L.A."/>
            <person name="Thomas B.C."/>
            <person name="Sharon I."/>
            <person name="Castelle C.J."/>
            <person name="Singh A."/>
            <person name="Wilkins M.J."/>
            <person name="Williams K.H."/>
            <person name="Banfield J.F."/>
        </authorList>
    </citation>
    <scope>NUCLEOTIDE SEQUENCE [LARGE SCALE GENOMIC DNA]</scope>
</reference>
<evidence type="ECO:0000256" key="4">
    <source>
        <dbReference type="ARBA" id="ARBA00022679"/>
    </source>
</evidence>
<organism evidence="10 11">
    <name type="scientific">candidate division Kazan bacterium GW2011_GWB1_52_7</name>
    <dbReference type="NCBI Taxonomy" id="1620414"/>
    <lineage>
        <taxon>Bacteria</taxon>
        <taxon>Bacteria division Kazan-3B-28</taxon>
    </lineage>
</organism>
<dbReference type="EMBL" id="LCRB01000009">
    <property type="protein sequence ID" value="KKW26378.1"/>
    <property type="molecule type" value="Genomic_DNA"/>
</dbReference>
<dbReference type="PANTHER" id="PTHR13929">
    <property type="entry name" value="1,4-DIHYDROXY-2-NAPHTHOATE OCTAPRENYLTRANSFERASE"/>
    <property type="match status" value="1"/>
</dbReference>
<keyword evidence="3 8" id="KW-1003">Cell membrane</keyword>
<feature type="transmembrane region" description="Helical" evidence="8">
    <location>
        <begin position="120"/>
        <end position="140"/>
    </location>
</feature>
<evidence type="ECO:0000256" key="7">
    <source>
        <dbReference type="ARBA" id="ARBA00023136"/>
    </source>
</evidence>
<dbReference type="InterPro" id="IPR000537">
    <property type="entry name" value="UbiA_prenyltransferase"/>
</dbReference>
<name>A0A0G1X5F1_UNCK3</name>
<gene>
    <name evidence="8" type="primary">menA</name>
    <name evidence="10" type="ORF">VF00_C0009G0011</name>
</gene>
<dbReference type="GO" id="GO:0009234">
    <property type="term" value="P:menaquinone biosynthetic process"/>
    <property type="evidence" value="ECO:0007669"/>
    <property type="project" value="UniProtKB-UniRule"/>
</dbReference>
<dbReference type="InterPro" id="IPR026046">
    <property type="entry name" value="UBIAD1"/>
</dbReference>
<dbReference type="GO" id="GO:0005886">
    <property type="term" value="C:plasma membrane"/>
    <property type="evidence" value="ECO:0007669"/>
    <property type="project" value="UniProtKB-SubCell"/>
</dbReference>
<feature type="transmembrane region" description="Helical" evidence="8">
    <location>
        <begin position="176"/>
        <end position="195"/>
    </location>
</feature>
<evidence type="ECO:0000313" key="10">
    <source>
        <dbReference type="EMBL" id="KKW26378.1"/>
    </source>
</evidence>
<sequence>MASLKTWAKAMRLPFLTATAVPVILGSAIAWQQGFPFGWLLFAVTLLGVSFAHLGTNLANDYYDHKSGNDEANTTPTPFSGGSRVIQDGLIKAESVRNVSFTFFVLALAAMAWLYGETRYIVLVIIGIAGGLIGFFYTAPPLKLGYRGFGELLTGVCFGPLVVMGSYAVYSGAVDRVSLLASVPVGLLIGLVLYVNEFPDYDADRSVGKKTAVVLLGKREAMGAYHNLLFFTYGFAAIFIVVGLLPLFALLVFLTLPLAIRAFLASRRYIREGEDLRALLPANASTIMLHLSFGLLLSLSFVLDRLL</sequence>
<evidence type="ECO:0000256" key="9">
    <source>
        <dbReference type="NCBIfam" id="TIGR00751"/>
    </source>
</evidence>
<feature type="transmembrane region" description="Helical" evidence="8">
    <location>
        <begin position="228"/>
        <end position="260"/>
    </location>
</feature>
<keyword evidence="5 8" id="KW-0812">Transmembrane</keyword>
<keyword evidence="6 8" id="KW-1133">Transmembrane helix</keyword>
<keyword evidence="4 8" id="KW-0808">Transferase</keyword>
<evidence type="ECO:0000256" key="5">
    <source>
        <dbReference type="ARBA" id="ARBA00022692"/>
    </source>
</evidence>
<protein>
    <recommendedName>
        <fullName evidence="8 9">1,4-dihydroxy-2-naphthoate octaprenyltransferase</fullName>
        <shortName evidence="8">DHNA-octaprenyltransferase</shortName>
        <ecNumber evidence="8 9">2.5.1.74</ecNumber>
    </recommendedName>
</protein>
<dbReference type="HAMAP" id="MF_01937">
    <property type="entry name" value="MenA_1"/>
    <property type="match status" value="1"/>
</dbReference>
<dbReference type="UniPathway" id="UPA00079">
    <property type="reaction ID" value="UER00168"/>
</dbReference>
<evidence type="ECO:0000256" key="6">
    <source>
        <dbReference type="ARBA" id="ARBA00022989"/>
    </source>
</evidence>
<dbReference type="CDD" id="cd13962">
    <property type="entry name" value="PT_UbiA_UBIAD1"/>
    <property type="match status" value="1"/>
</dbReference>
<comment type="caution">
    <text evidence="10">The sequence shown here is derived from an EMBL/GenBank/DDBJ whole genome shotgun (WGS) entry which is preliminary data.</text>
</comment>
<comment type="function">
    <text evidence="8">Conversion of 1,4-dihydroxy-2-naphthoate (DHNA) to demethylmenaquinone (DMK).</text>
</comment>
<feature type="transmembrane region" description="Helical" evidence="8">
    <location>
        <begin position="280"/>
        <end position="303"/>
    </location>
</feature>
<comment type="catalytic activity">
    <reaction evidence="8">
        <text>an all-trans-polyprenyl diphosphate + 1,4-dihydroxy-2-naphthoate + H(+) = a 2-demethylmenaquinol + CO2 + diphosphate</text>
        <dbReference type="Rhea" id="RHEA:26478"/>
        <dbReference type="Rhea" id="RHEA-COMP:9563"/>
        <dbReference type="Rhea" id="RHEA-COMP:9564"/>
        <dbReference type="ChEBI" id="CHEBI:11173"/>
        <dbReference type="ChEBI" id="CHEBI:15378"/>
        <dbReference type="ChEBI" id="CHEBI:16526"/>
        <dbReference type="ChEBI" id="CHEBI:33019"/>
        <dbReference type="ChEBI" id="CHEBI:55437"/>
        <dbReference type="ChEBI" id="CHEBI:58914"/>
        <dbReference type="EC" id="2.5.1.74"/>
    </reaction>
</comment>
<evidence type="ECO:0000256" key="1">
    <source>
        <dbReference type="ARBA" id="ARBA00004141"/>
    </source>
</evidence>
<comment type="subcellular location">
    <subcellularLocation>
        <location evidence="8">Cell membrane</location>
        <topology evidence="8">Multi-pass membrane protein</topology>
    </subcellularLocation>
    <subcellularLocation>
        <location evidence="1">Membrane</location>
        <topology evidence="1">Multi-pass membrane protein</topology>
    </subcellularLocation>
</comment>
<dbReference type="Gene3D" id="1.10.357.140">
    <property type="entry name" value="UbiA prenyltransferase"/>
    <property type="match status" value="1"/>
</dbReference>